<comment type="caution">
    <text evidence="2">The sequence shown here is derived from an EMBL/GenBank/DDBJ whole genome shotgun (WGS) entry which is preliminary data.</text>
</comment>
<dbReference type="InterPro" id="IPR011990">
    <property type="entry name" value="TPR-like_helical_dom_sf"/>
</dbReference>
<evidence type="ECO:0000313" key="3">
    <source>
        <dbReference type="Proteomes" id="UP000823399"/>
    </source>
</evidence>
<dbReference type="RefSeq" id="XP_041287247.1">
    <property type="nucleotide sequence ID" value="XM_041440676.1"/>
</dbReference>
<feature type="region of interest" description="Disordered" evidence="1">
    <location>
        <begin position="124"/>
        <end position="162"/>
    </location>
</feature>
<organism evidence="2 3">
    <name type="scientific">Suillus discolor</name>
    <dbReference type="NCBI Taxonomy" id="1912936"/>
    <lineage>
        <taxon>Eukaryota</taxon>
        <taxon>Fungi</taxon>
        <taxon>Dikarya</taxon>
        <taxon>Basidiomycota</taxon>
        <taxon>Agaricomycotina</taxon>
        <taxon>Agaricomycetes</taxon>
        <taxon>Agaricomycetidae</taxon>
        <taxon>Boletales</taxon>
        <taxon>Suillineae</taxon>
        <taxon>Suillaceae</taxon>
        <taxon>Suillus</taxon>
    </lineage>
</organism>
<protein>
    <submittedName>
        <fullName evidence="2">Uncharacterized protein</fullName>
    </submittedName>
</protein>
<dbReference type="AlphaFoldDB" id="A0A9P7JNS7"/>
<reference evidence="2" key="1">
    <citation type="journal article" date="2020" name="New Phytol.">
        <title>Comparative genomics reveals dynamic genome evolution in host specialist ectomycorrhizal fungi.</title>
        <authorList>
            <person name="Lofgren L.A."/>
            <person name="Nguyen N.H."/>
            <person name="Vilgalys R."/>
            <person name="Ruytinx J."/>
            <person name="Liao H.L."/>
            <person name="Branco S."/>
            <person name="Kuo A."/>
            <person name="LaButti K."/>
            <person name="Lipzen A."/>
            <person name="Andreopoulos W."/>
            <person name="Pangilinan J."/>
            <person name="Riley R."/>
            <person name="Hundley H."/>
            <person name="Na H."/>
            <person name="Barry K."/>
            <person name="Grigoriev I.V."/>
            <person name="Stajich J.E."/>
            <person name="Kennedy P.G."/>
        </authorList>
    </citation>
    <scope>NUCLEOTIDE SEQUENCE</scope>
    <source>
        <strain evidence="2">FC423</strain>
    </source>
</reference>
<feature type="compositionally biased region" description="Low complexity" evidence="1">
    <location>
        <begin position="140"/>
        <end position="155"/>
    </location>
</feature>
<dbReference type="OrthoDB" id="2686145at2759"/>
<dbReference type="EMBL" id="JABBWM010000084">
    <property type="protein sequence ID" value="KAG2093534.1"/>
    <property type="molecule type" value="Genomic_DNA"/>
</dbReference>
<feature type="compositionally biased region" description="Polar residues" evidence="1">
    <location>
        <begin position="124"/>
        <end position="139"/>
    </location>
</feature>
<accession>A0A9P7JNS7</accession>
<keyword evidence="3" id="KW-1185">Reference proteome</keyword>
<dbReference type="SUPFAM" id="SSF48452">
    <property type="entry name" value="TPR-like"/>
    <property type="match status" value="1"/>
</dbReference>
<dbReference type="Proteomes" id="UP000823399">
    <property type="component" value="Unassembled WGS sequence"/>
</dbReference>
<sequence length="630" mass="69059">MPNSLFSTPSNLCPGQQHPSALNNLRFPMPNSLCPGQQHLSPSRINTRSHRISDYKSPFHSAACFDGRKFRFQVTAVSFEDHKRRFQVSAVSFDIWKLQFPASASVSKAEQPITTVEQTITKVQQSVANGRSSESVHTEQSQISQSSNSNSQQPSLTTVHSQSVLKAEQPIATVEQTITKIKQSVANGRSSESVHTEQSQISHTEQSLFNSQQSLSGAATSVTKFDQSVLNAGQTLVVSNPVTGSLYSKSLQPVLTAGSSDSRIQQSVSTTASLDSRSQQSSLTTVHSQSVLEAEQPITKFEQSAFKAEQYLSKAEQYASQSKVERVVLKTLGIATAELLAITKTIRTASIRGDLSTAERILTQEIATDAKNFASYANRSFILARKLDWDNALHDATKSLVIRTSLAGYIAKGIALCGKQRLDDARTAFDLAFTFTQGNMDATVFLYLIKAIALFNANRHEEAMLRVDQLAADPSADPIACGIVVASLRLQLGIIAFNGARHNEAVEHFSAAVDASAVLAKSLVPTALEAFTVLFGWDIAALWPTSNKRLIRALLGAGRLGEAFESYRFAMDASADITKINLRSWALMLNLFFTQLSRCDQWRKCRPMIMQCFYAIDSATIRYKSYDNPC</sequence>
<feature type="region of interest" description="Disordered" evidence="1">
    <location>
        <begin position="185"/>
        <end position="208"/>
    </location>
</feature>
<evidence type="ECO:0000256" key="1">
    <source>
        <dbReference type="SAM" id="MobiDB-lite"/>
    </source>
</evidence>
<name>A0A9P7JNS7_9AGAM</name>
<gene>
    <name evidence="2" type="ORF">F5147DRAFT_764001</name>
</gene>
<dbReference type="Gene3D" id="1.25.40.10">
    <property type="entry name" value="Tetratricopeptide repeat domain"/>
    <property type="match status" value="1"/>
</dbReference>
<dbReference type="GeneID" id="64702935"/>
<evidence type="ECO:0000313" key="2">
    <source>
        <dbReference type="EMBL" id="KAG2093534.1"/>
    </source>
</evidence>
<proteinExistence type="predicted"/>